<evidence type="ECO:0000256" key="1">
    <source>
        <dbReference type="ARBA" id="ARBA00004323"/>
    </source>
</evidence>
<keyword evidence="4" id="KW-0808">Transferase</keyword>
<keyword evidence="8 10" id="KW-0333">Golgi apparatus</keyword>
<evidence type="ECO:0000313" key="11">
    <source>
        <dbReference type="EMBL" id="CAH3036513.1"/>
    </source>
</evidence>
<gene>
    <name evidence="11" type="ORF">PLOB_00031022</name>
</gene>
<dbReference type="InterPro" id="IPR002659">
    <property type="entry name" value="Glyco_trans_31"/>
</dbReference>
<dbReference type="EMBL" id="CALNXK010000004">
    <property type="protein sequence ID" value="CAH3036513.1"/>
    <property type="molecule type" value="Genomic_DNA"/>
</dbReference>
<comment type="subcellular location">
    <subcellularLocation>
        <location evidence="1 10">Golgi apparatus membrane</location>
        <topology evidence="1 10">Single-pass type II membrane protein</topology>
    </subcellularLocation>
</comment>
<evidence type="ECO:0000256" key="5">
    <source>
        <dbReference type="ARBA" id="ARBA00022692"/>
    </source>
</evidence>
<proteinExistence type="inferred from homology"/>
<evidence type="ECO:0000256" key="8">
    <source>
        <dbReference type="ARBA" id="ARBA00023034"/>
    </source>
</evidence>
<sequence>MSIGGVSRPYPETKDVDDLTLVSLMNEKPPRETEAISNANLLPILDFQDLGINKKKVMLLIIVSTAPARFDRRQAIRGTWWKHCTGDMVKCVFITDGFIKDYFQRTLTVSERNTYKDMELQALQGGWEFGLRFLNHIRWAMAKFDFQYLLRIDDDYFLCLKRLLEEISLRPKDNLVWGLFHCEVGITWIDESFLLFSKNIIQQFLAQNESTMLCHPHADQQIGIWLQDIKIKQYFHDTRLYHHPPASYAPQFQNATNLCSSYLGLHGTYANTMWAFGKNANDSAKDVYAIPPFSSFCQATTFDYGKIYPPYHFEPKPCKDNPSWNVGDKMFSGREHH</sequence>
<evidence type="ECO:0000256" key="9">
    <source>
        <dbReference type="ARBA" id="ARBA00023136"/>
    </source>
</evidence>
<evidence type="ECO:0000256" key="7">
    <source>
        <dbReference type="ARBA" id="ARBA00022989"/>
    </source>
</evidence>
<evidence type="ECO:0000256" key="2">
    <source>
        <dbReference type="ARBA" id="ARBA00008661"/>
    </source>
</evidence>
<name>A0ABN8MUV1_9CNID</name>
<comment type="caution">
    <text evidence="11">The sequence shown here is derived from an EMBL/GenBank/DDBJ whole genome shotgun (WGS) entry which is preliminary data.</text>
</comment>
<accession>A0ABN8MUV1</accession>
<dbReference type="Proteomes" id="UP001159405">
    <property type="component" value="Unassembled WGS sequence"/>
</dbReference>
<dbReference type="PANTHER" id="PTHR11214">
    <property type="entry name" value="BETA-1,3-N-ACETYLGLUCOSAMINYLTRANSFERASE"/>
    <property type="match status" value="1"/>
</dbReference>
<keyword evidence="3 10" id="KW-0328">Glycosyltransferase</keyword>
<dbReference type="EC" id="2.4.1.-" evidence="10"/>
<dbReference type="PANTHER" id="PTHR11214:SF3">
    <property type="entry name" value="BETA-1,3-GALACTOSYLTRANSFERASE 6"/>
    <property type="match status" value="1"/>
</dbReference>
<comment type="similarity">
    <text evidence="2 10">Belongs to the glycosyltransferase 31 family.</text>
</comment>
<evidence type="ECO:0000256" key="10">
    <source>
        <dbReference type="RuleBase" id="RU363063"/>
    </source>
</evidence>
<evidence type="ECO:0000313" key="12">
    <source>
        <dbReference type="Proteomes" id="UP001159405"/>
    </source>
</evidence>
<evidence type="ECO:0000256" key="3">
    <source>
        <dbReference type="ARBA" id="ARBA00022676"/>
    </source>
</evidence>
<reference evidence="11 12" key="1">
    <citation type="submission" date="2022-05" db="EMBL/GenBank/DDBJ databases">
        <authorList>
            <consortium name="Genoscope - CEA"/>
            <person name="William W."/>
        </authorList>
    </citation>
    <scope>NUCLEOTIDE SEQUENCE [LARGE SCALE GENOMIC DNA]</scope>
</reference>
<keyword evidence="6" id="KW-0735">Signal-anchor</keyword>
<evidence type="ECO:0000256" key="4">
    <source>
        <dbReference type="ARBA" id="ARBA00022679"/>
    </source>
</evidence>
<keyword evidence="9" id="KW-0472">Membrane</keyword>
<protein>
    <recommendedName>
        <fullName evidence="10">Hexosyltransferase</fullName>
        <ecNumber evidence="10">2.4.1.-</ecNumber>
    </recommendedName>
</protein>
<keyword evidence="5" id="KW-0812">Transmembrane</keyword>
<dbReference type="Pfam" id="PF01762">
    <property type="entry name" value="Galactosyl_T"/>
    <property type="match status" value="1"/>
</dbReference>
<keyword evidence="12" id="KW-1185">Reference proteome</keyword>
<keyword evidence="7" id="KW-1133">Transmembrane helix</keyword>
<organism evidence="11 12">
    <name type="scientific">Porites lobata</name>
    <dbReference type="NCBI Taxonomy" id="104759"/>
    <lineage>
        <taxon>Eukaryota</taxon>
        <taxon>Metazoa</taxon>
        <taxon>Cnidaria</taxon>
        <taxon>Anthozoa</taxon>
        <taxon>Hexacorallia</taxon>
        <taxon>Scleractinia</taxon>
        <taxon>Fungiina</taxon>
        <taxon>Poritidae</taxon>
        <taxon>Porites</taxon>
    </lineage>
</organism>
<evidence type="ECO:0000256" key="6">
    <source>
        <dbReference type="ARBA" id="ARBA00022968"/>
    </source>
</evidence>
<dbReference type="Gene3D" id="3.90.550.50">
    <property type="match status" value="1"/>
</dbReference>